<dbReference type="InterPro" id="IPR037465">
    <property type="entry name" value="YlxR"/>
</dbReference>
<dbReference type="InterPro" id="IPR035931">
    <property type="entry name" value="YlxR-like_sf"/>
</dbReference>
<proteinExistence type="predicted"/>
<dbReference type="PANTHER" id="PTHR34215">
    <property type="entry name" value="BLL0784 PROTEIN"/>
    <property type="match status" value="1"/>
</dbReference>
<dbReference type="EMBL" id="DSTK01000041">
    <property type="protein sequence ID" value="HFK98801.1"/>
    <property type="molecule type" value="Genomic_DNA"/>
</dbReference>
<evidence type="ECO:0000259" key="1">
    <source>
        <dbReference type="Pfam" id="PF04296"/>
    </source>
</evidence>
<sequence>MNATSSGHVPYRTCIVCRSKRPKGELLRLVLDQDRRVIPDRRHRLPGRGAYVCEPCLGSVLKGKALSRAFRGRLQGVSPLLTAWVHRTQGDETGCQTMEDQSSCVRDAKKRPRLHTADTVAEDF</sequence>
<gene>
    <name evidence="2" type="ORF">ENS06_15930</name>
</gene>
<name>A0A832A6A7_9BACT</name>
<dbReference type="Gene3D" id="3.30.1230.10">
    <property type="entry name" value="YlxR-like"/>
    <property type="match status" value="1"/>
</dbReference>
<accession>A0A832A6A7</accession>
<dbReference type="Pfam" id="PF04296">
    <property type="entry name" value="YlxR"/>
    <property type="match status" value="1"/>
</dbReference>
<evidence type="ECO:0000313" key="2">
    <source>
        <dbReference type="EMBL" id="HFK98801.1"/>
    </source>
</evidence>
<protein>
    <submittedName>
        <fullName evidence="2">YlxR family protein</fullName>
    </submittedName>
</protein>
<dbReference type="InterPro" id="IPR007393">
    <property type="entry name" value="YlxR_dom"/>
</dbReference>
<reference evidence="2" key="1">
    <citation type="journal article" date="2020" name="mSystems">
        <title>Genome- and Community-Level Interaction Insights into Carbon Utilization and Element Cycling Functions of Hydrothermarchaeota in Hydrothermal Sediment.</title>
        <authorList>
            <person name="Zhou Z."/>
            <person name="Liu Y."/>
            <person name="Xu W."/>
            <person name="Pan J."/>
            <person name="Luo Z.H."/>
            <person name="Li M."/>
        </authorList>
    </citation>
    <scope>NUCLEOTIDE SEQUENCE [LARGE SCALE GENOMIC DNA]</scope>
    <source>
        <strain evidence="2">SpSt-456</strain>
    </source>
</reference>
<organism evidence="2">
    <name type="scientific">Desulfacinum infernum</name>
    <dbReference type="NCBI Taxonomy" id="35837"/>
    <lineage>
        <taxon>Bacteria</taxon>
        <taxon>Pseudomonadati</taxon>
        <taxon>Thermodesulfobacteriota</taxon>
        <taxon>Syntrophobacteria</taxon>
        <taxon>Syntrophobacterales</taxon>
        <taxon>Syntrophobacteraceae</taxon>
        <taxon>Desulfacinum</taxon>
    </lineage>
</organism>
<dbReference type="PANTHER" id="PTHR34215:SF1">
    <property type="entry name" value="YLXR DOMAIN-CONTAINING PROTEIN"/>
    <property type="match status" value="1"/>
</dbReference>
<dbReference type="SUPFAM" id="SSF64376">
    <property type="entry name" value="YlxR-like"/>
    <property type="match status" value="1"/>
</dbReference>
<dbReference type="AlphaFoldDB" id="A0A832A6A7"/>
<comment type="caution">
    <text evidence="2">The sequence shown here is derived from an EMBL/GenBank/DDBJ whole genome shotgun (WGS) entry which is preliminary data.</text>
</comment>
<feature type="domain" description="YlxR" evidence="1">
    <location>
        <begin position="12"/>
        <end position="73"/>
    </location>
</feature>